<evidence type="ECO:0000256" key="1">
    <source>
        <dbReference type="SAM" id="MobiDB-lite"/>
    </source>
</evidence>
<dbReference type="AlphaFoldDB" id="A0A3B0URB5"/>
<evidence type="ECO:0000256" key="2">
    <source>
        <dbReference type="SAM" id="Phobius"/>
    </source>
</evidence>
<protein>
    <submittedName>
        <fullName evidence="3">Uncharacterized protein</fullName>
    </submittedName>
</protein>
<accession>A0A3B0URB5</accession>
<sequence length="122" mass="13545">MTDFRDNFDDDLDDDLDDDFTAFREDLFSDDEDNVGATGDLPPLDDIDDEFDNLRRKSTRGESLDDDLDADDAFFNNDVSSSSSGFSWSNFTPGQRLILALLVLLNIIVGIVGLLVITNNLG</sequence>
<dbReference type="EMBL" id="UOEU01000448">
    <property type="protein sequence ID" value="VAW33428.1"/>
    <property type="molecule type" value="Genomic_DNA"/>
</dbReference>
<evidence type="ECO:0000313" key="3">
    <source>
        <dbReference type="EMBL" id="VAW33428.1"/>
    </source>
</evidence>
<reference evidence="3" key="1">
    <citation type="submission" date="2018-06" db="EMBL/GenBank/DDBJ databases">
        <authorList>
            <person name="Zhirakovskaya E."/>
        </authorList>
    </citation>
    <scope>NUCLEOTIDE SEQUENCE</scope>
</reference>
<organism evidence="3">
    <name type="scientific">hydrothermal vent metagenome</name>
    <dbReference type="NCBI Taxonomy" id="652676"/>
    <lineage>
        <taxon>unclassified sequences</taxon>
        <taxon>metagenomes</taxon>
        <taxon>ecological metagenomes</taxon>
    </lineage>
</organism>
<gene>
    <name evidence="3" type="ORF">MNBD_CHLOROFLEXI01-4940</name>
</gene>
<feature type="transmembrane region" description="Helical" evidence="2">
    <location>
        <begin position="97"/>
        <end position="117"/>
    </location>
</feature>
<keyword evidence="2" id="KW-0472">Membrane</keyword>
<keyword evidence="2" id="KW-1133">Transmembrane helix</keyword>
<name>A0A3B0URB5_9ZZZZ</name>
<proteinExistence type="predicted"/>
<keyword evidence="2" id="KW-0812">Transmembrane</keyword>
<feature type="region of interest" description="Disordered" evidence="1">
    <location>
        <begin position="30"/>
        <end position="49"/>
    </location>
</feature>